<dbReference type="EMBL" id="VITK01000005">
    <property type="protein sequence ID" value="TWA98886.1"/>
    <property type="molecule type" value="Genomic_DNA"/>
</dbReference>
<comment type="caution">
    <text evidence="5">The sequence shown here is derived from an EMBL/GenBank/DDBJ whole genome shotgun (WGS) entry which is preliminary data.</text>
</comment>
<dbReference type="PANTHER" id="PTHR46796">
    <property type="entry name" value="HTH-TYPE TRANSCRIPTIONAL ACTIVATOR RHAS-RELATED"/>
    <property type="match status" value="1"/>
</dbReference>
<organism evidence="5 6">
    <name type="scientific">Bradyrhizobium stylosanthis</name>
    <dbReference type="NCBI Taxonomy" id="1803665"/>
    <lineage>
        <taxon>Bacteria</taxon>
        <taxon>Pseudomonadati</taxon>
        <taxon>Pseudomonadota</taxon>
        <taxon>Alphaproteobacteria</taxon>
        <taxon>Hyphomicrobiales</taxon>
        <taxon>Nitrobacteraceae</taxon>
        <taxon>Bradyrhizobium</taxon>
    </lineage>
</organism>
<dbReference type="InterPro" id="IPR050204">
    <property type="entry name" value="AraC_XylS_family_regulators"/>
</dbReference>
<feature type="domain" description="HTH araC/xylS-type" evidence="4">
    <location>
        <begin position="49"/>
        <end position="147"/>
    </location>
</feature>
<dbReference type="GO" id="GO:0043565">
    <property type="term" value="F:sequence-specific DNA binding"/>
    <property type="evidence" value="ECO:0007669"/>
    <property type="project" value="InterPro"/>
</dbReference>
<reference evidence="5 6" key="1">
    <citation type="submission" date="2019-06" db="EMBL/GenBank/DDBJ databases">
        <title>Genomic Encyclopedia of Type Strains, Phase IV (KMG-V): Genome sequencing to study the core and pangenomes of soil and plant-associated prokaryotes.</title>
        <authorList>
            <person name="Whitman W."/>
        </authorList>
    </citation>
    <scope>NUCLEOTIDE SEQUENCE [LARGE SCALE GENOMIC DNA]</scope>
    <source>
        <strain evidence="5 6">BR 510</strain>
    </source>
</reference>
<dbReference type="Pfam" id="PF12833">
    <property type="entry name" value="HTH_18"/>
    <property type="match status" value="1"/>
</dbReference>
<dbReference type="PROSITE" id="PS00041">
    <property type="entry name" value="HTH_ARAC_FAMILY_1"/>
    <property type="match status" value="1"/>
</dbReference>
<dbReference type="InterPro" id="IPR018060">
    <property type="entry name" value="HTH_AraC"/>
</dbReference>
<keyword evidence="3" id="KW-0804">Transcription</keyword>
<dbReference type="GO" id="GO:0003700">
    <property type="term" value="F:DNA-binding transcription factor activity"/>
    <property type="evidence" value="ECO:0007669"/>
    <property type="project" value="InterPro"/>
</dbReference>
<dbReference type="PRINTS" id="PR00032">
    <property type="entry name" value="HTHARAC"/>
</dbReference>
<dbReference type="PROSITE" id="PS01124">
    <property type="entry name" value="HTH_ARAC_FAMILY_2"/>
    <property type="match status" value="1"/>
</dbReference>
<dbReference type="STRING" id="1803665.GCA_001641335_05356"/>
<evidence type="ECO:0000256" key="1">
    <source>
        <dbReference type="ARBA" id="ARBA00023015"/>
    </source>
</evidence>
<keyword evidence="6" id="KW-1185">Reference proteome</keyword>
<dbReference type="AlphaFoldDB" id="A0A560DP53"/>
<evidence type="ECO:0000256" key="3">
    <source>
        <dbReference type="ARBA" id="ARBA00023163"/>
    </source>
</evidence>
<gene>
    <name evidence="5" type="ORF">FBZ96_105564</name>
</gene>
<dbReference type="Proteomes" id="UP000319949">
    <property type="component" value="Unassembled WGS sequence"/>
</dbReference>
<proteinExistence type="predicted"/>
<protein>
    <submittedName>
        <fullName evidence="5">Helix-turn-helix protein</fullName>
    </submittedName>
</protein>
<dbReference type="SMART" id="SM00342">
    <property type="entry name" value="HTH_ARAC"/>
    <property type="match status" value="1"/>
</dbReference>
<dbReference type="SUPFAM" id="SSF46689">
    <property type="entry name" value="Homeodomain-like"/>
    <property type="match status" value="2"/>
</dbReference>
<dbReference type="PANTHER" id="PTHR46796:SF14">
    <property type="entry name" value="TRANSCRIPTIONAL REGULATORY PROTEIN"/>
    <property type="match status" value="1"/>
</dbReference>
<dbReference type="Gene3D" id="1.10.10.60">
    <property type="entry name" value="Homeodomain-like"/>
    <property type="match status" value="2"/>
</dbReference>
<evidence type="ECO:0000256" key="2">
    <source>
        <dbReference type="ARBA" id="ARBA00023125"/>
    </source>
</evidence>
<evidence type="ECO:0000259" key="4">
    <source>
        <dbReference type="PROSITE" id="PS01124"/>
    </source>
</evidence>
<evidence type="ECO:0000313" key="5">
    <source>
        <dbReference type="EMBL" id="TWA98886.1"/>
    </source>
</evidence>
<sequence>MQEDHTALCADALRLAVLARLFALRSEEQSKSGEQREKPIQGLQKWRLKRVIDYIDNHFGRKIVLADLAAAAGLSRMHFAAQFRAATGCRPHEFILRHRIRRAKDLLRDCEMSIVEIALAVGFQSQAHFTTTFRRFTGDTPSRWRNAAAAGFERTGTLPYDIVLPRGDTLS</sequence>
<evidence type="ECO:0000313" key="6">
    <source>
        <dbReference type="Proteomes" id="UP000319949"/>
    </source>
</evidence>
<dbReference type="InterPro" id="IPR020449">
    <property type="entry name" value="Tscrpt_reg_AraC-type_HTH"/>
</dbReference>
<keyword evidence="2" id="KW-0238">DNA-binding</keyword>
<accession>A0A560DP53</accession>
<name>A0A560DP53_9BRAD</name>
<dbReference type="InterPro" id="IPR009057">
    <property type="entry name" value="Homeodomain-like_sf"/>
</dbReference>
<keyword evidence="1" id="KW-0805">Transcription regulation</keyword>
<dbReference type="InterPro" id="IPR018062">
    <property type="entry name" value="HTH_AraC-typ_CS"/>
</dbReference>